<dbReference type="AlphaFoldDB" id="U6MZV2"/>
<accession>U6MZV2</accession>
<keyword evidence="1" id="KW-1278">Translocase</keyword>
<feature type="compositionally biased region" description="Low complexity" evidence="2">
    <location>
        <begin position="434"/>
        <end position="450"/>
    </location>
</feature>
<reference evidence="4" key="1">
    <citation type="submission" date="2013-10" db="EMBL/GenBank/DDBJ databases">
        <title>Genomic analysis of the causative agents of coccidiosis in chickens.</title>
        <authorList>
            <person name="Reid A.J."/>
            <person name="Blake D."/>
            <person name="Billington K."/>
            <person name="Browne H."/>
            <person name="Dunn M."/>
            <person name="Hung S."/>
            <person name="Kawahara F."/>
            <person name="Miranda-Saavedra D."/>
            <person name="Mourier T."/>
            <person name="Nagra H."/>
            <person name="Otto T.D."/>
            <person name="Rawlings N."/>
            <person name="Sanchez A."/>
            <person name="Sanders M."/>
            <person name="Subramaniam C."/>
            <person name="Tay Y."/>
            <person name="Dear P."/>
            <person name="Doerig C."/>
            <person name="Gruber A."/>
            <person name="Parkinson J."/>
            <person name="Shirley M."/>
            <person name="Wan K.L."/>
            <person name="Berriman M."/>
            <person name="Tomley F."/>
            <person name="Pain A."/>
        </authorList>
    </citation>
    <scope>NUCLEOTIDE SEQUENCE [LARGE SCALE GENOMIC DNA]</scope>
    <source>
        <strain evidence="4">Houghton</strain>
    </source>
</reference>
<dbReference type="PRINTS" id="PR00119">
    <property type="entry name" value="CATATPASE"/>
</dbReference>
<organism evidence="4 5">
    <name type="scientific">Eimeria necatrix</name>
    <dbReference type="NCBI Taxonomy" id="51315"/>
    <lineage>
        <taxon>Eukaryota</taxon>
        <taxon>Sar</taxon>
        <taxon>Alveolata</taxon>
        <taxon>Apicomplexa</taxon>
        <taxon>Conoidasida</taxon>
        <taxon>Coccidia</taxon>
        <taxon>Eucoccidiorida</taxon>
        <taxon>Eimeriorina</taxon>
        <taxon>Eimeriidae</taxon>
        <taxon>Eimeria</taxon>
    </lineage>
</organism>
<sequence length="699" mass="74708">MKQMRISPTSLHRNKLESEASDYTGCGAVSTELLKRPSCCSSSISNNTRCTENMSPSDTLHGSITSDITVEEAPTSSIDAAGDSELKLLPACQTLPNDSESGSQTGRQECSSSAAATSCEGGLAFFTFSHLWELPSKRSEKCTGRSSSTVCSNDASGNCCADLLRKQQQELADMGSSPGAHANYQMLESTADELEAGCFLWALSCLEQGSSHAVGLALVGAYDRWRRRYNSGEAEGIRAVKNIIEKLEEPNAQYPPPRPCENVLMLQRGIEGSMPITEGLFLRLRVAAASPEDSESDGRQSQQCQTKGISSADVFQLEEWTSWHESHNGPVVNLHASVSSAASPDAQLEWVWLGSVALQDEVERETKVAVDYLRQCMGFKVFMCTGDNPRTAARVAAALEIPESCVMAQQTPEGKVSFLRSLVSEDTSGATPDSTAYSSSSTASSGIRRNSSSPYLSLITRQGKKPPICCMVGDGLNDSPALAEAALGVAFGVGNALPLAAAAVAVGGQSWTELVDLFRIARQTQSIIRWNFLWACAFNLVAVPLAAGVAYPTVSVHPAAAAAAMAGSCLLVLLNAQRLTRFKATTTESMEVELSRLSPTIQKERQNVEKRELEDFASEESPRSNISLQLRDEYPSSHRVLDDDIIFASTNAPVVPAGFGCQVGVAAGAIGPLELPVSGSDSPFFDDLLQFEGQDSMSC</sequence>
<name>U6MZV2_9EIME</name>
<protein>
    <submittedName>
        <fullName evidence="4">Copper-transporting ATPase 1, putative</fullName>
    </submittedName>
</protein>
<keyword evidence="3" id="KW-1133">Transmembrane helix</keyword>
<dbReference type="PANTHER" id="PTHR43520">
    <property type="entry name" value="ATP7, ISOFORM B"/>
    <property type="match status" value="1"/>
</dbReference>
<dbReference type="PANTHER" id="PTHR43520:SF8">
    <property type="entry name" value="P-TYPE CU(+) TRANSPORTER"/>
    <property type="match status" value="1"/>
</dbReference>
<dbReference type="GO" id="GO:0043682">
    <property type="term" value="F:P-type divalent copper transporter activity"/>
    <property type="evidence" value="ECO:0007669"/>
    <property type="project" value="TreeGrafter"/>
</dbReference>
<dbReference type="Proteomes" id="UP000030754">
    <property type="component" value="Unassembled WGS sequence"/>
</dbReference>
<dbReference type="InterPro" id="IPR036412">
    <property type="entry name" value="HAD-like_sf"/>
</dbReference>
<dbReference type="Pfam" id="PF00702">
    <property type="entry name" value="Hydrolase"/>
    <property type="match status" value="1"/>
</dbReference>
<keyword evidence="5" id="KW-1185">Reference proteome</keyword>
<dbReference type="GO" id="GO:0016020">
    <property type="term" value="C:membrane"/>
    <property type="evidence" value="ECO:0007669"/>
    <property type="project" value="TreeGrafter"/>
</dbReference>
<dbReference type="SUPFAM" id="SSF56784">
    <property type="entry name" value="HAD-like"/>
    <property type="match status" value="1"/>
</dbReference>
<dbReference type="GeneID" id="25475672"/>
<dbReference type="OrthoDB" id="347742at2759"/>
<dbReference type="Gene3D" id="3.40.50.1000">
    <property type="entry name" value="HAD superfamily/HAD-like"/>
    <property type="match status" value="1"/>
</dbReference>
<dbReference type="InterPro" id="IPR023214">
    <property type="entry name" value="HAD_sf"/>
</dbReference>
<evidence type="ECO:0000256" key="1">
    <source>
        <dbReference type="ARBA" id="ARBA00022967"/>
    </source>
</evidence>
<feature type="region of interest" description="Disordered" evidence="2">
    <location>
        <begin position="427"/>
        <end position="450"/>
    </location>
</feature>
<dbReference type="GO" id="GO:0055070">
    <property type="term" value="P:copper ion homeostasis"/>
    <property type="evidence" value="ECO:0007669"/>
    <property type="project" value="TreeGrafter"/>
</dbReference>
<dbReference type="EMBL" id="HG725566">
    <property type="protein sequence ID" value="CDJ68558.1"/>
    <property type="molecule type" value="Genomic_DNA"/>
</dbReference>
<keyword evidence="3" id="KW-0472">Membrane</keyword>
<feature type="transmembrane region" description="Helical" evidence="3">
    <location>
        <begin position="532"/>
        <end position="551"/>
    </location>
</feature>
<evidence type="ECO:0000313" key="5">
    <source>
        <dbReference type="Proteomes" id="UP000030754"/>
    </source>
</evidence>
<reference evidence="4" key="2">
    <citation type="submission" date="2013-10" db="EMBL/GenBank/DDBJ databases">
        <authorList>
            <person name="Aslett M."/>
        </authorList>
    </citation>
    <scope>NUCLEOTIDE SEQUENCE [LARGE SCALE GENOMIC DNA]</scope>
    <source>
        <strain evidence="4">Houghton</strain>
    </source>
</reference>
<evidence type="ECO:0000256" key="2">
    <source>
        <dbReference type="SAM" id="MobiDB-lite"/>
    </source>
</evidence>
<keyword evidence="3" id="KW-0812">Transmembrane</keyword>
<dbReference type="GO" id="GO:0005507">
    <property type="term" value="F:copper ion binding"/>
    <property type="evidence" value="ECO:0007669"/>
    <property type="project" value="TreeGrafter"/>
</dbReference>
<evidence type="ECO:0000313" key="4">
    <source>
        <dbReference type="EMBL" id="CDJ68558.1"/>
    </source>
</evidence>
<gene>
    <name evidence="4" type="ORF">ENH_00055290</name>
</gene>
<proteinExistence type="predicted"/>
<dbReference type="VEuPathDB" id="ToxoDB:ENH_00055290"/>
<dbReference type="RefSeq" id="XP_013437025.1">
    <property type="nucleotide sequence ID" value="XM_013581571.1"/>
</dbReference>
<feature type="transmembrane region" description="Helical" evidence="3">
    <location>
        <begin position="557"/>
        <end position="576"/>
    </location>
</feature>
<evidence type="ECO:0000256" key="3">
    <source>
        <dbReference type="SAM" id="Phobius"/>
    </source>
</evidence>